<feature type="compositionally biased region" description="Low complexity" evidence="1">
    <location>
        <begin position="15"/>
        <end position="27"/>
    </location>
</feature>
<dbReference type="EMBL" id="PJQY01000185">
    <property type="protein sequence ID" value="PQQ16583.1"/>
    <property type="molecule type" value="Genomic_DNA"/>
</dbReference>
<dbReference type="AlphaFoldDB" id="A0A314ZDI8"/>
<evidence type="ECO:0000256" key="1">
    <source>
        <dbReference type="SAM" id="MobiDB-lite"/>
    </source>
</evidence>
<protein>
    <submittedName>
        <fullName evidence="2">Uncharacterized protein</fullName>
    </submittedName>
</protein>
<reference evidence="2 3" key="1">
    <citation type="submission" date="2018-02" db="EMBL/GenBank/DDBJ databases">
        <title>Draft genome of wild Prunus yedoensis var. nudiflora.</title>
        <authorList>
            <person name="Baek S."/>
            <person name="Kim J.-H."/>
            <person name="Choi K."/>
            <person name="Kim G.-B."/>
            <person name="Cho A."/>
            <person name="Jang H."/>
            <person name="Shin C.-H."/>
            <person name="Yu H.-J."/>
            <person name="Mun J.-H."/>
        </authorList>
    </citation>
    <scope>NUCLEOTIDE SEQUENCE [LARGE SCALE GENOMIC DNA]</scope>
    <source>
        <strain evidence="3">cv. Jeju island</strain>
        <tissue evidence="2">Leaf</tissue>
    </source>
</reference>
<feature type="region of interest" description="Disordered" evidence="1">
    <location>
        <begin position="1"/>
        <end position="78"/>
    </location>
</feature>
<sequence length="78" mass="8272">MVVVSGTHVPPPLNNPILTPITQHTQPPTIPNITPPMQGSTSHNQSDNHVFDGGVSSDVATEPSQSSSPPHQRMVTRS</sequence>
<keyword evidence="3" id="KW-1185">Reference proteome</keyword>
<dbReference type="Proteomes" id="UP000250321">
    <property type="component" value="Unassembled WGS sequence"/>
</dbReference>
<feature type="compositionally biased region" description="Polar residues" evidence="1">
    <location>
        <begin position="37"/>
        <end position="48"/>
    </location>
</feature>
<organism evidence="2 3">
    <name type="scientific">Prunus yedoensis var. nudiflora</name>
    <dbReference type="NCBI Taxonomy" id="2094558"/>
    <lineage>
        <taxon>Eukaryota</taxon>
        <taxon>Viridiplantae</taxon>
        <taxon>Streptophyta</taxon>
        <taxon>Embryophyta</taxon>
        <taxon>Tracheophyta</taxon>
        <taxon>Spermatophyta</taxon>
        <taxon>Magnoliopsida</taxon>
        <taxon>eudicotyledons</taxon>
        <taxon>Gunneridae</taxon>
        <taxon>Pentapetalae</taxon>
        <taxon>rosids</taxon>
        <taxon>fabids</taxon>
        <taxon>Rosales</taxon>
        <taxon>Rosaceae</taxon>
        <taxon>Amygdaloideae</taxon>
        <taxon>Amygdaleae</taxon>
        <taxon>Prunus</taxon>
    </lineage>
</organism>
<evidence type="ECO:0000313" key="2">
    <source>
        <dbReference type="EMBL" id="PQQ16583.1"/>
    </source>
</evidence>
<gene>
    <name evidence="2" type="ORF">Pyn_26448</name>
</gene>
<evidence type="ECO:0000313" key="3">
    <source>
        <dbReference type="Proteomes" id="UP000250321"/>
    </source>
</evidence>
<feature type="compositionally biased region" description="Polar residues" evidence="1">
    <location>
        <begin position="58"/>
        <end position="78"/>
    </location>
</feature>
<accession>A0A314ZDI8</accession>
<name>A0A314ZDI8_PRUYE</name>
<proteinExistence type="predicted"/>
<comment type="caution">
    <text evidence="2">The sequence shown here is derived from an EMBL/GenBank/DDBJ whole genome shotgun (WGS) entry which is preliminary data.</text>
</comment>